<dbReference type="InterPro" id="IPR020845">
    <property type="entry name" value="AMP-binding_CS"/>
</dbReference>
<dbReference type="Gene3D" id="3.40.50.12780">
    <property type="entry name" value="N-terminal domain of ligase-like"/>
    <property type="match status" value="1"/>
</dbReference>
<dbReference type="CDD" id="cd05972">
    <property type="entry name" value="MACS_like"/>
    <property type="match status" value="1"/>
</dbReference>
<evidence type="ECO:0000313" key="9">
    <source>
        <dbReference type="Proteomes" id="UP000609323"/>
    </source>
</evidence>
<evidence type="ECO:0000256" key="2">
    <source>
        <dbReference type="ARBA" id="ARBA00022598"/>
    </source>
</evidence>
<evidence type="ECO:0000256" key="1">
    <source>
        <dbReference type="ARBA" id="ARBA00006432"/>
    </source>
</evidence>
<organism evidence="8 9">
    <name type="scientific">Paenibacillus physcomitrellae</name>
    <dbReference type="NCBI Taxonomy" id="1619311"/>
    <lineage>
        <taxon>Bacteria</taxon>
        <taxon>Bacillati</taxon>
        <taxon>Bacillota</taxon>
        <taxon>Bacilli</taxon>
        <taxon>Bacillales</taxon>
        <taxon>Paenibacillaceae</taxon>
        <taxon>Paenibacillus</taxon>
    </lineage>
</organism>
<proteinExistence type="inferred from homology"/>
<keyword evidence="4" id="KW-0067">ATP-binding</keyword>
<feature type="compositionally biased region" description="Basic and acidic residues" evidence="5">
    <location>
        <begin position="516"/>
        <end position="533"/>
    </location>
</feature>
<keyword evidence="2 8" id="KW-0436">Ligase</keyword>
<keyword evidence="3" id="KW-0547">Nucleotide-binding</keyword>
<feature type="region of interest" description="Disordered" evidence="5">
    <location>
        <begin position="512"/>
        <end position="533"/>
    </location>
</feature>
<dbReference type="Proteomes" id="UP000609323">
    <property type="component" value="Unassembled WGS sequence"/>
</dbReference>
<dbReference type="PROSITE" id="PS00455">
    <property type="entry name" value="AMP_BINDING"/>
    <property type="match status" value="1"/>
</dbReference>
<name>A0ABQ1GP95_9BACL</name>
<comment type="caution">
    <text evidence="8">The sequence shown here is derived from an EMBL/GenBank/DDBJ whole genome shotgun (WGS) entry which is preliminary data.</text>
</comment>
<evidence type="ECO:0000256" key="4">
    <source>
        <dbReference type="ARBA" id="ARBA00022840"/>
    </source>
</evidence>
<dbReference type="InterPro" id="IPR000873">
    <property type="entry name" value="AMP-dep_synth/lig_dom"/>
</dbReference>
<dbReference type="InterPro" id="IPR025110">
    <property type="entry name" value="AMP-bd_C"/>
</dbReference>
<feature type="domain" description="AMP-binding enzyme C-terminal" evidence="7">
    <location>
        <begin position="436"/>
        <end position="514"/>
    </location>
</feature>
<evidence type="ECO:0000313" key="8">
    <source>
        <dbReference type="EMBL" id="GGA47756.1"/>
    </source>
</evidence>
<reference evidence="9" key="1">
    <citation type="journal article" date="2019" name="Int. J. Syst. Evol. Microbiol.">
        <title>The Global Catalogue of Microorganisms (GCM) 10K type strain sequencing project: providing services to taxonomists for standard genome sequencing and annotation.</title>
        <authorList>
            <consortium name="The Broad Institute Genomics Platform"/>
            <consortium name="The Broad Institute Genome Sequencing Center for Infectious Disease"/>
            <person name="Wu L."/>
            <person name="Ma J."/>
        </authorList>
    </citation>
    <scope>NUCLEOTIDE SEQUENCE [LARGE SCALE GENOMIC DNA]</scope>
    <source>
        <strain evidence="9">CGMCC 1.15044</strain>
    </source>
</reference>
<dbReference type="GO" id="GO:0016874">
    <property type="term" value="F:ligase activity"/>
    <property type="evidence" value="ECO:0007669"/>
    <property type="project" value="UniProtKB-KW"/>
</dbReference>
<sequence length="533" mass="59881">MNIQEWIAPEIYNISSEVEKHPPAKTALKWLSESGEYKEITYGELVSRMNRLAGGLKQLGLTKGDRVLVMVPRTITAYLIYLACLKLGLAIIPSSELLRSKDLVYRLKHSEAKAVLVWGQFTGEVNRIDEELPNLDYRIAVGEEEAEPQEGWLDLQRLMEGQPDSFQAEPTRREDMAILAYTSGTTGNPKGVVHSHGWGYAHLRIAAENWLDIRQDDIVWATAAPGWQKWIWSPFLSVLGSGATGFIYNGSFSPKRYLELLQKYRIQVLCCTPTEYRLMAKSGGLEEYDLSSLRSAVSAGEPLNREVIDIFKSQQGITIRDGYGQTESTLLIGALKDAPLRIGSMGKALAPGLVEIVDEEGRLVPPGEVGNIAVHQDMPALFREYYKDPDRKKAGMRGEYFITGDRASKDEEGYFWFEGRGDDIIISSGYTIGPFEVEEALMKHPAVKECAVVASPDEIRGHIVKAFVVLRNAEEASPELARELQNHVKQMTAPYKYPRKIQFTEDLPKTSSGKIRRVELREQEKKAARENQE</sequence>
<dbReference type="InterPro" id="IPR045851">
    <property type="entry name" value="AMP-bd_C_sf"/>
</dbReference>
<dbReference type="RefSeq" id="WP_094092755.1">
    <property type="nucleotide sequence ID" value="NZ_BMHF01000016.1"/>
</dbReference>
<dbReference type="PANTHER" id="PTHR43605:SF10">
    <property type="entry name" value="ACYL-COA SYNTHETASE MEDIUM CHAIN FAMILY MEMBER 3"/>
    <property type="match status" value="1"/>
</dbReference>
<gene>
    <name evidence="8" type="primary">ytcI</name>
    <name evidence="8" type="ORF">GCM10010917_36320</name>
</gene>
<dbReference type="InterPro" id="IPR051087">
    <property type="entry name" value="Mitochondrial_ACSM"/>
</dbReference>
<dbReference type="SUPFAM" id="SSF56801">
    <property type="entry name" value="Acetyl-CoA synthetase-like"/>
    <property type="match status" value="1"/>
</dbReference>
<protein>
    <submittedName>
        <fullName evidence="8">Acyl--CoA ligase YtcI</fullName>
    </submittedName>
</protein>
<dbReference type="Pfam" id="PF00501">
    <property type="entry name" value="AMP-binding"/>
    <property type="match status" value="1"/>
</dbReference>
<dbReference type="EMBL" id="BMHF01000016">
    <property type="protein sequence ID" value="GGA47756.1"/>
    <property type="molecule type" value="Genomic_DNA"/>
</dbReference>
<evidence type="ECO:0000256" key="3">
    <source>
        <dbReference type="ARBA" id="ARBA00022741"/>
    </source>
</evidence>
<accession>A0ABQ1GP95</accession>
<dbReference type="InterPro" id="IPR042099">
    <property type="entry name" value="ANL_N_sf"/>
</dbReference>
<comment type="similarity">
    <text evidence="1">Belongs to the ATP-dependent AMP-binding enzyme family.</text>
</comment>
<evidence type="ECO:0000259" key="6">
    <source>
        <dbReference type="Pfam" id="PF00501"/>
    </source>
</evidence>
<dbReference type="Pfam" id="PF13193">
    <property type="entry name" value="AMP-binding_C"/>
    <property type="match status" value="1"/>
</dbReference>
<feature type="domain" description="AMP-dependent synthetase/ligase" evidence="6">
    <location>
        <begin position="18"/>
        <end position="386"/>
    </location>
</feature>
<dbReference type="PANTHER" id="PTHR43605">
    <property type="entry name" value="ACYL-COENZYME A SYNTHETASE"/>
    <property type="match status" value="1"/>
</dbReference>
<dbReference type="Gene3D" id="3.30.300.30">
    <property type="match status" value="1"/>
</dbReference>
<evidence type="ECO:0000259" key="7">
    <source>
        <dbReference type="Pfam" id="PF13193"/>
    </source>
</evidence>
<evidence type="ECO:0000256" key="5">
    <source>
        <dbReference type="SAM" id="MobiDB-lite"/>
    </source>
</evidence>
<keyword evidence="9" id="KW-1185">Reference proteome</keyword>